<dbReference type="InterPro" id="IPR011701">
    <property type="entry name" value="MFS"/>
</dbReference>
<feature type="transmembrane region" description="Helical" evidence="6">
    <location>
        <begin position="247"/>
        <end position="265"/>
    </location>
</feature>
<evidence type="ECO:0000259" key="7">
    <source>
        <dbReference type="PROSITE" id="PS50850"/>
    </source>
</evidence>
<evidence type="ECO:0000256" key="6">
    <source>
        <dbReference type="SAM" id="Phobius"/>
    </source>
</evidence>
<feature type="transmembrane region" description="Helical" evidence="6">
    <location>
        <begin position="339"/>
        <end position="358"/>
    </location>
</feature>
<dbReference type="InterPro" id="IPR020846">
    <property type="entry name" value="MFS_dom"/>
</dbReference>
<evidence type="ECO:0000256" key="3">
    <source>
        <dbReference type="ARBA" id="ARBA00022692"/>
    </source>
</evidence>
<proteinExistence type="predicted"/>
<protein>
    <submittedName>
        <fullName evidence="8">MFS family permease</fullName>
    </submittedName>
</protein>
<sequence length="400" mass="42777">MHRTVEPPIPPSLWSRDFSLICLSNFFVFVNFQLLLPTLPLFVHTVGGPEGTAGWVIGVFTLAAVAIRPWIGRIIDRKGSGKALRWGLLLFFLSTLGYLWIEAVIPLLLLRIAHGLTWGVVTTAAGTVASDLMPPSRRGEGMGVYGLFSNVSLVFGPALGLWVVQTHSFSALFYLAAGLALASFATAKWIPLLSHPIASDSEPAANKPTILAATWLPSAMVLLVFLTLGAAATYVPLFAMERGIPHTGWFFTVYAVAMMLTRIWSGKQFDRGGPQRVIPIGLALIVGSLTALSLTRDPAMLLTAAALYGFGLGSVQPALQAWTIQRTPPGTRGKANSTFFTAIDLGIGLGSILAGILVQQTGYPAMFLAFIIPVVGAALLYAFTNRKKALVSDRADQSSP</sequence>
<evidence type="ECO:0000256" key="2">
    <source>
        <dbReference type="ARBA" id="ARBA00022448"/>
    </source>
</evidence>
<feature type="transmembrane region" description="Helical" evidence="6">
    <location>
        <begin position="52"/>
        <end position="71"/>
    </location>
</feature>
<dbReference type="RefSeq" id="WP_309866272.1">
    <property type="nucleotide sequence ID" value="NZ_JAVDQG010000005.1"/>
</dbReference>
<feature type="transmembrane region" description="Helical" evidence="6">
    <location>
        <begin position="20"/>
        <end position="40"/>
    </location>
</feature>
<comment type="subcellular location">
    <subcellularLocation>
        <location evidence="1">Cell membrane</location>
        <topology evidence="1">Multi-pass membrane protein</topology>
    </subcellularLocation>
</comment>
<comment type="caution">
    <text evidence="8">The sequence shown here is derived from an EMBL/GenBank/DDBJ whole genome shotgun (WGS) entry which is preliminary data.</text>
</comment>
<dbReference type="Proteomes" id="UP001185012">
    <property type="component" value="Unassembled WGS sequence"/>
</dbReference>
<dbReference type="PANTHER" id="PTHR23531:SF1">
    <property type="entry name" value="QUINOLENE RESISTANCE PROTEIN NORA"/>
    <property type="match status" value="1"/>
</dbReference>
<reference evidence="8 9" key="1">
    <citation type="submission" date="2023-07" db="EMBL/GenBank/DDBJ databases">
        <title>Genomic Encyclopedia of Type Strains, Phase IV (KMG-IV): sequencing the most valuable type-strain genomes for metagenomic binning, comparative biology and taxonomic classification.</title>
        <authorList>
            <person name="Goeker M."/>
        </authorList>
    </citation>
    <scope>NUCLEOTIDE SEQUENCE [LARGE SCALE GENOMIC DNA]</scope>
    <source>
        <strain evidence="8 9">DSM 45903</strain>
    </source>
</reference>
<feature type="transmembrane region" description="Helical" evidence="6">
    <location>
        <begin position="83"/>
        <end position="101"/>
    </location>
</feature>
<dbReference type="Pfam" id="PF07690">
    <property type="entry name" value="MFS_1"/>
    <property type="match status" value="2"/>
</dbReference>
<feature type="transmembrane region" description="Helical" evidence="6">
    <location>
        <begin position="277"/>
        <end position="294"/>
    </location>
</feature>
<feature type="transmembrane region" description="Helical" evidence="6">
    <location>
        <begin position="300"/>
        <end position="319"/>
    </location>
</feature>
<organism evidence="8 9">
    <name type="scientific">Desmospora profundinema</name>
    <dbReference type="NCBI Taxonomy" id="1571184"/>
    <lineage>
        <taxon>Bacteria</taxon>
        <taxon>Bacillati</taxon>
        <taxon>Bacillota</taxon>
        <taxon>Bacilli</taxon>
        <taxon>Bacillales</taxon>
        <taxon>Thermoactinomycetaceae</taxon>
        <taxon>Desmospora</taxon>
    </lineage>
</organism>
<keyword evidence="3 6" id="KW-0812">Transmembrane</keyword>
<evidence type="ECO:0000256" key="1">
    <source>
        <dbReference type="ARBA" id="ARBA00004651"/>
    </source>
</evidence>
<feature type="transmembrane region" description="Helical" evidence="6">
    <location>
        <begin position="210"/>
        <end position="235"/>
    </location>
</feature>
<feature type="transmembrane region" description="Helical" evidence="6">
    <location>
        <begin position="364"/>
        <end position="384"/>
    </location>
</feature>
<evidence type="ECO:0000313" key="8">
    <source>
        <dbReference type="EMBL" id="MDR6226419.1"/>
    </source>
</evidence>
<feature type="transmembrane region" description="Helical" evidence="6">
    <location>
        <begin position="171"/>
        <end position="190"/>
    </location>
</feature>
<keyword evidence="9" id="KW-1185">Reference proteome</keyword>
<dbReference type="CDD" id="cd17489">
    <property type="entry name" value="MFS_YfcJ_like"/>
    <property type="match status" value="1"/>
</dbReference>
<dbReference type="EMBL" id="JAVDQG010000005">
    <property type="protein sequence ID" value="MDR6226419.1"/>
    <property type="molecule type" value="Genomic_DNA"/>
</dbReference>
<keyword evidence="4 6" id="KW-1133">Transmembrane helix</keyword>
<dbReference type="PROSITE" id="PS50850">
    <property type="entry name" value="MFS"/>
    <property type="match status" value="1"/>
</dbReference>
<dbReference type="PANTHER" id="PTHR23531">
    <property type="entry name" value="QUINOLENE RESISTANCE PROTEIN NORA"/>
    <property type="match status" value="1"/>
</dbReference>
<accession>A0ABU1IQK1</accession>
<evidence type="ECO:0000313" key="9">
    <source>
        <dbReference type="Proteomes" id="UP001185012"/>
    </source>
</evidence>
<evidence type="ECO:0000256" key="4">
    <source>
        <dbReference type="ARBA" id="ARBA00022989"/>
    </source>
</evidence>
<evidence type="ECO:0000256" key="5">
    <source>
        <dbReference type="ARBA" id="ARBA00023136"/>
    </source>
</evidence>
<feature type="domain" description="Major facilitator superfamily (MFS) profile" evidence="7">
    <location>
        <begin position="17"/>
        <end position="388"/>
    </location>
</feature>
<dbReference type="InterPro" id="IPR052714">
    <property type="entry name" value="MFS_Exporter"/>
</dbReference>
<dbReference type="Gene3D" id="1.20.1250.20">
    <property type="entry name" value="MFS general substrate transporter like domains"/>
    <property type="match status" value="2"/>
</dbReference>
<dbReference type="SUPFAM" id="SSF103473">
    <property type="entry name" value="MFS general substrate transporter"/>
    <property type="match status" value="1"/>
</dbReference>
<feature type="transmembrane region" description="Helical" evidence="6">
    <location>
        <begin position="142"/>
        <end position="165"/>
    </location>
</feature>
<dbReference type="InterPro" id="IPR036259">
    <property type="entry name" value="MFS_trans_sf"/>
</dbReference>
<name>A0ABU1IQK1_9BACL</name>
<gene>
    <name evidence="8" type="ORF">JOE21_002426</name>
</gene>
<keyword evidence="2" id="KW-0813">Transport</keyword>
<keyword evidence="5 6" id="KW-0472">Membrane</keyword>